<accession>A0ABS5KNY9</accession>
<dbReference type="Proteomes" id="UP000730482">
    <property type="component" value="Unassembled WGS sequence"/>
</dbReference>
<dbReference type="InterPro" id="IPR027417">
    <property type="entry name" value="P-loop_NTPase"/>
</dbReference>
<organism evidence="1 2">
    <name type="scientific">Catenulispora pinistramenti</name>
    <dbReference type="NCBI Taxonomy" id="2705254"/>
    <lineage>
        <taxon>Bacteria</taxon>
        <taxon>Bacillati</taxon>
        <taxon>Actinomycetota</taxon>
        <taxon>Actinomycetes</taxon>
        <taxon>Catenulisporales</taxon>
        <taxon>Catenulisporaceae</taxon>
        <taxon>Catenulispora</taxon>
    </lineage>
</organism>
<evidence type="ECO:0000313" key="2">
    <source>
        <dbReference type="Proteomes" id="UP000730482"/>
    </source>
</evidence>
<dbReference type="EMBL" id="JAAFYZ010000034">
    <property type="protein sequence ID" value="MBS2547754.1"/>
    <property type="molecule type" value="Genomic_DNA"/>
</dbReference>
<gene>
    <name evidence="1" type="ORF">KGQ19_12840</name>
</gene>
<dbReference type="SUPFAM" id="SSF53795">
    <property type="entry name" value="PEP carboxykinase-like"/>
    <property type="match status" value="1"/>
</dbReference>
<name>A0ABS5KNY9_9ACTN</name>
<sequence>MITDFAPGDRTGDALRVHRAQEHCRGVAAGVLSVHAVAMARGTEGVLLFGGYGAGKSVTGLALAARGWRAVAGDVALMLAGRNTLVGGSRRFLLRPSSPAAHGLAQASANAVPRPATRIDATARVPWVAVGTEAIRARLAMNVTVDSGAGPSAHVADLDEHTSLSVWWRASGYLLDRVLTDPSAAPLRSMECPELAAERMRLVRSAARLQPVREAYGTADAIAEAIDLELTEE</sequence>
<keyword evidence="2" id="KW-1185">Reference proteome</keyword>
<protein>
    <recommendedName>
        <fullName evidence="3">HPr kinase</fullName>
    </recommendedName>
</protein>
<dbReference type="Gene3D" id="3.40.50.300">
    <property type="entry name" value="P-loop containing nucleotide triphosphate hydrolases"/>
    <property type="match status" value="1"/>
</dbReference>
<proteinExistence type="predicted"/>
<comment type="caution">
    <text evidence="1">The sequence shown here is derived from an EMBL/GenBank/DDBJ whole genome shotgun (WGS) entry which is preliminary data.</text>
</comment>
<reference evidence="1 2" key="1">
    <citation type="submission" date="2020-02" db="EMBL/GenBank/DDBJ databases">
        <title>Acidophilic actinobacteria isolated from forest soil.</title>
        <authorList>
            <person name="Golinska P."/>
        </authorList>
    </citation>
    <scope>NUCLEOTIDE SEQUENCE [LARGE SCALE GENOMIC DNA]</scope>
    <source>
        <strain evidence="1 2">NL8</strain>
    </source>
</reference>
<dbReference type="RefSeq" id="WP_212009335.1">
    <property type="nucleotide sequence ID" value="NZ_JAAFYZ010000034.1"/>
</dbReference>
<evidence type="ECO:0000313" key="1">
    <source>
        <dbReference type="EMBL" id="MBS2547754.1"/>
    </source>
</evidence>
<evidence type="ECO:0008006" key="3">
    <source>
        <dbReference type="Google" id="ProtNLM"/>
    </source>
</evidence>